<dbReference type="PROSITE" id="PS51791">
    <property type="entry name" value="HSAC2"/>
    <property type="match status" value="1"/>
</dbReference>
<dbReference type="GeneTree" id="ENSGT00940000155996"/>
<reference evidence="4" key="1">
    <citation type="journal article" date="2006" name="Science">
        <title>Ancient noncoding elements conserved in the human genome.</title>
        <authorList>
            <person name="Venkatesh B."/>
            <person name="Kirkness E.F."/>
            <person name="Loh Y.H."/>
            <person name="Halpern A.L."/>
            <person name="Lee A.P."/>
            <person name="Johnson J."/>
            <person name="Dandona N."/>
            <person name="Viswanathan L.D."/>
            <person name="Tay A."/>
            <person name="Venter J.C."/>
            <person name="Strausberg R.L."/>
            <person name="Brenner S."/>
        </authorList>
    </citation>
    <scope>NUCLEOTIDE SEQUENCE [LARGE SCALE GENOMIC DNA]</scope>
</reference>
<keyword evidence="4" id="KW-1185">Reference proteome</keyword>
<reference evidence="4" key="3">
    <citation type="journal article" date="2014" name="Nature">
        <title>Elephant shark genome provides unique insights into gnathostome evolution.</title>
        <authorList>
            <consortium name="International Elephant Shark Genome Sequencing Consortium"/>
            <person name="Venkatesh B."/>
            <person name="Lee A.P."/>
            <person name="Ravi V."/>
            <person name="Maurya A.K."/>
            <person name="Lian M.M."/>
            <person name="Swann J.B."/>
            <person name="Ohta Y."/>
            <person name="Flajnik M.F."/>
            <person name="Sutoh Y."/>
            <person name="Kasahara M."/>
            <person name="Hoon S."/>
            <person name="Gangu V."/>
            <person name="Roy S.W."/>
            <person name="Irimia M."/>
            <person name="Korzh V."/>
            <person name="Kondrychyn I."/>
            <person name="Lim Z.W."/>
            <person name="Tay B.H."/>
            <person name="Tohari S."/>
            <person name="Kong K.W."/>
            <person name="Ho S."/>
            <person name="Lorente-Galdos B."/>
            <person name="Quilez J."/>
            <person name="Marques-Bonet T."/>
            <person name="Raney B.J."/>
            <person name="Ingham P.W."/>
            <person name="Tay A."/>
            <person name="Hillier L.W."/>
            <person name="Minx P."/>
            <person name="Boehm T."/>
            <person name="Wilson R.K."/>
            <person name="Brenner S."/>
            <person name="Warren W.C."/>
        </authorList>
    </citation>
    <scope>NUCLEOTIDE SEQUENCE [LARGE SCALE GENOMIC DNA]</scope>
</reference>
<feature type="domain" description="HSac2" evidence="2">
    <location>
        <begin position="26"/>
        <end position="221"/>
    </location>
</feature>
<name>A0A4W3GZD6_CALMI</name>
<proteinExistence type="predicted"/>
<dbReference type="InterPro" id="IPR022158">
    <property type="entry name" value="Inositol_phosphatase"/>
</dbReference>
<dbReference type="AlphaFoldDB" id="A0A4W3GZD6"/>
<reference evidence="3" key="4">
    <citation type="submission" date="2025-08" db="UniProtKB">
        <authorList>
            <consortium name="Ensembl"/>
        </authorList>
    </citation>
    <scope>IDENTIFICATION</scope>
</reference>
<feature type="region of interest" description="Disordered" evidence="1">
    <location>
        <begin position="144"/>
        <end position="171"/>
    </location>
</feature>
<feature type="compositionally biased region" description="Low complexity" evidence="1">
    <location>
        <begin position="156"/>
        <end position="171"/>
    </location>
</feature>
<reference evidence="4" key="2">
    <citation type="journal article" date="2007" name="PLoS Biol.">
        <title>Survey sequencing and comparative analysis of the elephant shark (Callorhinchus milii) genome.</title>
        <authorList>
            <person name="Venkatesh B."/>
            <person name="Kirkness E.F."/>
            <person name="Loh Y.H."/>
            <person name="Halpern A.L."/>
            <person name="Lee A.P."/>
            <person name="Johnson J."/>
            <person name="Dandona N."/>
            <person name="Viswanathan L.D."/>
            <person name="Tay A."/>
            <person name="Venter J.C."/>
            <person name="Strausberg R.L."/>
            <person name="Brenner S."/>
        </authorList>
    </citation>
    <scope>NUCLEOTIDE SEQUENCE [LARGE SCALE GENOMIC DNA]</scope>
</reference>
<evidence type="ECO:0000256" key="1">
    <source>
        <dbReference type="SAM" id="MobiDB-lite"/>
    </source>
</evidence>
<dbReference type="Ensembl" id="ENSCMIT00000009147.1">
    <property type="protein sequence ID" value="ENSCMIP00000008901.1"/>
    <property type="gene ID" value="ENSCMIG00000004748.1"/>
</dbReference>
<dbReference type="Proteomes" id="UP000314986">
    <property type="component" value="Unassembled WGS sequence"/>
</dbReference>
<reference evidence="3" key="5">
    <citation type="submission" date="2025-09" db="UniProtKB">
        <authorList>
            <consortium name="Ensembl"/>
        </authorList>
    </citation>
    <scope>IDENTIFICATION</scope>
</reference>
<protein>
    <submittedName>
        <fullName evidence="3">Phosphatidylinositide phosphatase SAC2-like</fullName>
    </submittedName>
</protein>
<dbReference type="Pfam" id="PF12456">
    <property type="entry name" value="hSac2"/>
    <property type="match status" value="1"/>
</dbReference>
<accession>A0A4W3GZD6</accession>
<evidence type="ECO:0000313" key="4">
    <source>
        <dbReference type="Proteomes" id="UP000314986"/>
    </source>
</evidence>
<dbReference type="InterPro" id="IPR034753">
    <property type="entry name" value="hSac2"/>
</dbReference>
<evidence type="ECO:0000259" key="2">
    <source>
        <dbReference type="PROSITE" id="PS51791"/>
    </source>
</evidence>
<organism evidence="3 4">
    <name type="scientific">Callorhinchus milii</name>
    <name type="common">Ghost shark</name>
    <dbReference type="NCBI Taxonomy" id="7868"/>
    <lineage>
        <taxon>Eukaryota</taxon>
        <taxon>Metazoa</taxon>
        <taxon>Chordata</taxon>
        <taxon>Craniata</taxon>
        <taxon>Vertebrata</taxon>
        <taxon>Chondrichthyes</taxon>
        <taxon>Holocephali</taxon>
        <taxon>Chimaeriformes</taxon>
        <taxon>Callorhinchidae</taxon>
        <taxon>Callorhinchus</taxon>
    </lineage>
</organism>
<evidence type="ECO:0000313" key="3">
    <source>
        <dbReference type="Ensembl" id="ENSCMIP00000008901.1"/>
    </source>
</evidence>
<sequence>MQGIPVTEDLQALIRKENPGKAKRLRREREEAEAMIGICSSLLIPRNEEFLGGWLCFHCSPSLSEAASEELGVLLLLSDQACYFAHCNKELEVTDYSRIGLEDLQRIEIGRFPIIIKQSQTYFMRFHYTCTGKSGYQHTLRAGPQHHGHNPRGTGSHTLSLTHTLAPSHSPSSHTLSYTHLSLTLTHTHLSLSHSLTHTLSFTHTLPPLAPPALADKALWMAALREGLLSM</sequence>